<dbReference type="InterPro" id="IPR006860">
    <property type="entry name" value="FecR"/>
</dbReference>
<evidence type="ECO:0000259" key="2">
    <source>
        <dbReference type="Pfam" id="PF04773"/>
    </source>
</evidence>
<keyword evidence="4" id="KW-1185">Reference proteome</keyword>
<dbReference type="EMBL" id="BAEN01000014">
    <property type="protein sequence ID" value="GAC13016.1"/>
    <property type="molecule type" value="Genomic_DNA"/>
</dbReference>
<dbReference type="RefSeq" id="WP_008842836.1">
    <property type="nucleotide sequence ID" value="NZ_BAEN01000014.1"/>
</dbReference>
<proteinExistence type="predicted"/>
<accession>K6XMV9</accession>
<dbReference type="Proteomes" id="UP000006334">
    <property type="component" value="Unassembled WGS sequence"/>
</dbReference>
<feature type="chain" id="PRO_5003896761" description="FecR protein domain-containing protein" evidence="1">
    <location>
        <begin position="35"/>
        <end position="391"/>
    </location>
</feature>
<dbReference type="OrthoDB" id="7028389at2"/>
<name>K6XMV9_9ALTE</name>
<dbReference type="PANTHER" id="PTHR38731">
    <property type="entry name" value="LIPL45-RELATED LIPOPROTEIN-RELATED"/>
    <property type="match status" value="1"/>
</dbReference>
<dbReference type="AlphaFoldDB" id="K6XMV9"/>
<protein>
    <recommendedName>
        <fullName evidence="2">FecR protein domain-containing protein</fullName>
    </recommendedName>
</protein>
<feature type="signal peptide" evidence="1">
    <location>
        <begin position="1"/>
        <end position="34"/>
    </location>
</feature>
<reference evidence="3 4" key="1">
    <citation type="journal article" date="2017" name="Antonie Van Leeuwenhoek">
        <title>Rhizobium rhizosphaerae sp. nov., a novel species isolated from rice rhizosphere.</title>
        <authorList>
            <person name="Zhao J.J."/>
            <person name="Zhang J."/>
            <person name="Zhang R.J."/>
            <person name="Zhang C.W."/>
            <person name="Yin H.Q."/>
            <person name="Zhang X.X."/>
        </authorList>
    </citation>
    <scope>NUCLEOTIDE SEQUENCE [LARGE SCALE GENOMIC DNA]</scope>
    <source>
        <strain evidence="3 4">E3</strain>
    </source>
</reference>
<comment type="caution">
    <text evidence="3">The sequence shown here is derived from an EMBL/GenBank/DDBJ whole genome shotgun (WGS) entry which is preliminary data.</text>
</comment>
<feature type="domain" description="FecR protein" evidence="2">
    <location>
        <begin position="71"/>
        <end position="169"/>
    </location>
</feature>
<keyword evidence="1" id="KW-0732">Signal</keyword>
<evidence type="ECO:0000256" key="1">
    <source>
        <dbReference type="SAM" id="SignalP"/>
    </source>
</evidence>
<dbReference type="Pfam" id="PF04773">
    <property type="entry name" value="FecR"/>
    <property type="match status" value="1"/>
</dbReference>
<evidence type="ECO:0000313" key="4">
    <source>
        <dbReference type="Proteomes" id="UP000006334"/>
    </source>
</evidence>
<organism evidence="3 4">
    <name type="scientific">Aliiglaciecola lipolytica E3</name>
    <dbReference type="NCBI Taxonomy" id="1127673"/>
    <lineage>
        <taxon>Bacteria</taxon>
        <taxon>Pseudomonadati</taxon>
        <taxon>Pseudomonadota</taxon>
        <taxon>Gammaproteobacteria</taxon>
        <taxon>Alteromonadales</taxon>
        <taxon>Alteromonadaceae</taxon>
        <taxon>Aliiglaciecola</taxon>
    </lineage>
</organism>
<dbReference type="eggNOG" id="COG4254">
    <property type="taxonomic scope" value="Bacteria"/>
</dbReference>
<gene>
    <name evidence="3" type="ORF">GLIP_0369</name>
</gene>
<sequence>MAWRTLSILTNAMRMAGGTLAITSILCLSNLASAAQQDAGKTIMAKGDVMAHNDNAERQLVRRSPVYKADLVTTGDTSTSQLRMIDGALLSMQANSELRIADYEFSPQNQQGNVSMSLIKGGLRTVTGALQQNSDNYRLTTPVASIGVRGTHFEAEMVEADLYLAAWDGIIFIEVTAANSGEKFSLGPTLRYQFAIVRADGSVEFLLQTPGTFSAGHSSEIYAQPIQQFALVDVSEAENNIYIAQSVNQKYIDNERFAANWLPDDPLVVSRTGSVAFDLVEQHSVVSSSGSISDFTMSITVDFDASTVPTGNLSFVDSGGQWFAAFNGLLNQQGLDVDVNFASHGNNLASGSIEGLLIDQAQGILGNLNLAEINTPSITADGAFELRESKP</sequence>
<dbReference type="STRING" id="1127673.GLIP_0369"/>
<evidence type="ECO:0000313" key="3">
    <source>
        <dbReference type="EMBL" id="GAC13016.1"/>
    </source>
</evidence>